<reference evidence="1" key="1">
    <citation type="submission" date="2021-11" db="EMBL/GenBank/DDBJ databases">
        <authorList>
            <consortium name="Genoscope - CEA"/>
            <person name="William W."/>
        </authorList>
    </citation>
    <scope>NUCLEOTIDE SEQUENCE</scope>
</reference>
<comment type="caution">
    <text evidence="1">The sequence shown here is derived from an EMBL/GenBank/DDBJ whole genome shotgun (WGS) entry which is preliminary data.</text>
</comment>
<organism evidence="1 2">
    <name type="scientific">Pelagomonas calceolata</name>
    <dbReference type="NCBI Taxonomy" id="35677"/>
    <lineage>
        <taxon>Eukaryota</taxon>
        <taxon>Sar</taxon>
        <taxon>Stramenopiles</taxon>
        <taxon>Ochrophyta</taxon>
        <taxon>Pelagophyceae</taxon>
        <taxon>Pelagomonadales</taxon>
        <taxon>Pelagomonadaceae</taxon>
        <taxon>Pelagomonas</taxon>
    </lineage>
</organism>
<proteinExistence type="predicted"/>
<protein>
    <submittedName>
        <fullName evidence="1">Uncharacterized protein</fullName>
    </submittedName>
</protein>
<dbReference type="AlphaFoldDB" id="A0A8J2X1T9"/>
<name>A0A8J2X1T9_9STRA</name>
<sequence>MNTLLEDARLLEAGAAAEVRVLPALLDRPGAELLLAHRAREVREIKDVAHDLHGQVALRRLAVAGAPNVVVEAVLRARPRRGRGGRGRGGHFLGVCGS</sequence>
<gene>
    <name evidence="1" type="ORF">PECAL_5P20780</name>
</gene>
<dbReference type="Proteomes" id="UP000789595">
    <property type="component" value="Unassembled WGS sequence"/>
</dbReference>
<evidence type="ECO:0000313" key="2">
    <source>
        <dbReference type="Proteomes" id="UP000789595"/>
    </source>
</evidence>
<evidence type="ECO:0000313" key="1">
    <source>
        <dbReference type="EMBL" id="CAH0377542.1"/>
    </source>
</evidence>
<keyword evidence="2" id="KW-1185">Reference proteome</keyword>
<dbReference type="EMBL" id="CAKKNE010000005">
    <property type="protein sequence ID" value="CAH0377542.1"/>
    <property type="molecule type" value="Genomic_DNA"/>
</dbReference>
<accession>A0A8J2X1T9</accession>